<keyword evidence="2" id="KW-1185">Reference proteome</keyword>
<dbReference type="Proteomes" id="UP000095300">
    <property type="component" value="Unassembled WGS sequence"/>
</dbReference>
<evidence type="ECO:0000313" key="2">
    <source>
        <dbReference type="Proteomes" id="UP000095300"/>
    </source>
</evidence>
<reference evidence="1" key="1">
    <citation type="submission" date="2020-05" db="UniProtKB">
        <authorList>
            <consortium name="EnsemblMetazoa"/>
        </authorList>
    </citation>
    <scope>IDENTIFICATION</scope>
    <source>
        <strain evidence="1">USDA</strain>
    </source>
</reference>
<accession>A0A1I8NSU3</accession>
<dbReference type="VEuPathDB" id="VectorBase:SCAU001713"/>
<evidence type="ECO:0000313" key="1">
    <source>
        <dbReference type="EnsemblMetazoa" id="SCAU001713-PA"/>
    </source>
</evidence>
<organism evidence="1 2">
    <name type="scientific">Stomoxys calcitrans</name>
    <name type="common">Stable fly</name>
    <name type="synonym">Conops calcitrans</name>
    <dbReference type="NCBI Taxonomy" id="35570"/>
    <lineage>
        <taxon>Eukaryota</taxon>
        <taxon>Metazoa</taxon>
        <taxon>Ecdysozoa</taxon>
        <taxon>Arthropoda</taxon>
        <taxon>Hexapoda</taxon>
        <taxon>Insecta</taxon>
        <taxon>Pterygota</taxon>
        <taxon>Neoptera</taxon>
        <taxon>Endopterygota</taxon>
        <taxon>Diptera</taxon>
        <taxon>Brachycera</taxon>
        <taxon>Muscomorpha</taxon>
        <taxon>Muscoidea</taxon>
        <taxon>Muscidae</taxon>
        <taxon>Stomoxys</taxon>
    </lineage>
</organism>
<name>A0A1I8NSU3_STOCA</name>
<gene>
    <name evidence="1" type="primary">106089179</name>
</gene>
<dbReference type="AlphaFoldDB" id="A0A1I8NSU3"/>
<proteinExistence type="predicted"/>
<protein>
    <submittedName>
        <fullName evidence="1">Uncharacterized protein</fullName>
    </submittedName>
</protein>
<dbReference type="EnsemblMetazoa" id="SCAU001713-RA">
    <property type="protein sequence ID" value="SCAU001713-PA"/>
    <property type="gene ID" value="SCAU001713"/>
</dbReference>
<sequence length="243" mass="27494">MKPIGVIINVSGEILASWKLLILVFTLVQTSVETHRLYLPLLGEAEVNINVPQGVGQLLGSILNTNKRYDGTSSIWQHALGPLSVNVNLQPNNHQQQQHQAYQYNAENYQYMPPPPPATYQMGGYYPYNQQSSQYLPAHMGYYGSGYYPMAPAAPYIQHSPPQQPQIYEYPTHGHSENPYMRAPYPNRAILPTSDKSYDMPPLAPIQELRKTPDIKKGTIVTPDSPWYKHIPEETPTMAFDPR</sequence>